<dbReference type="RefSeq" id="WP_013293528.1">
    <property type="nucleotide sequence ID" value="NC_014394.1"/>
</dbReference>
<keyword evidence="2" id="KW-1185">Reference proteome</keyword>
<evidence type="ECO:0000313" key="1">
    <source>
        <dbReference type="EMBL" id="ADL55589.1"/>
    </source>
</evidence>
<evidence type="ECO:0008006" key="3">
    <source>
        <dbReference type="Google" id="ProtNLM"/>
    </source>
</evidence>
<name>D9SGE2_GALCS</name>
<dbReference type="EMBL" id="CP002159">
    <property type="protein sequence ID" value="ADL55589.1"/>
    <property type="molecule type" value="Genomic_DNA"/>
</dbReference>
<gene>
    <name evidence="1" type="ordered locus">Galf_1571</name>
</gene>
<dbReference type="AlphaFoldDB" id="D9SGE2"/>
<dbReference type="HOGENOM" id="CLU_075003_0_0_4"/>
<evidence type="ECO:0000313" key="2">
    <source>
        <dbReference type="Proteomes" id="UP000001235"/>
    </source>
</evidence>
<dbReference type="STRING" id="395494.Galf_1571"/>
<dbReference type="eggNOG" id="COG1345">
    <property type="taxonomic scope" value="Bacteria"/>
</dbReference>
<accession>D9SGE2</accession>
<dbReference type="Proteomes" id="UP000001235">
    <property type="component" value="Chromosome"/>
</dbReference>
<proteinExistence type="predicted"/>
<sequence>MTIPPDSITAFKAQALSFVINSSASARNDGAWDGLFQMLVAAGSSDATLLTPSVGASSSVVNVKGLSATGRNTALADADSAYRMMSTINNMEIVFKAQYWELSQMKADVSQLQDAGKNLAGISSSTGNDSTKLRLLGFVGQYNNWVRRFAPDTQQGGLLAGTQAAEASQYELEQNLKNRFFGAGDGVQGMGDLGLMIDPVTHLASLDTARLESMQASNRQGVVNTVQTFGENFAKSAGLLVSDGNFFSKQLGNLDRGIHYIEDNTAALQQEFGTGDAAHPGGQVAAAWADYNRMKKT</sequence>
<protein>
    <recommendedName>
        <fullName evidence="3">Flagellar hook-associated protein 2 C-terminal domain-containing protein</fullName>
    </recommendedName>
</protein>
<organism evidence="1 2">
    <name type="scientific">Gallionella capsiferriformans (strain ES-2)</name>
    <name type="common">Gallionella ferruginea capsiferriformans (strain ES-2)</name>
    <dbReference type="NCBI Taxonomy" id="395494"/>
    <lineage>
        <taxon>Bacteria</taxon>
        <taxon>Pseudomonadati</taxon>
        <taxon>Pseudomonadota</taxon>
        <taxon>Betaproteobacteria</taxon>
        <taxon>Nitrosomonadales</taxon>
        <taxon>Gallionellaceae</taxon>
        <taxon>Gallionella</taxon>
    </lineage>
</organism>
<dbReference type="OrthoDB" id="8588674at2"/>
<dbReference type="KEGG" id="gca:Galf_1571"/>
<reference evidence="1 2" key="1">
    <citation type="submission" date="2010-08" db="EMBL/GenBank/DDBJ databases">
        <title>Complete sequence of Gallionella capsiferriformans ES-2.</title>
        <authorList>
            <consortium name="US DOE Joint Genome Institute"/>
            <person name="Lucas S."/>
            <person name="Copeland A."/>
            <person name="Lapidus A."/>
            <person name="Cheng J.-F."/>
            <person name="Bruce D."/>
            <person name="Goodwin L."/>
            <person name="Pitluck S."/>
            <person name="Chertkov O."/>
            <person name="Davenport K.W."/>
            <person name="Detter J.C."/>
            <person name="Han C."/>
            <person name="Tapia R."/>
            <person name="Land M."/>
            <person name="Hauser L."/>
            <person name="Chang Y.-J."/>
            <person name="Jeffries C."/>
            <person name="Kyrpides N."/>
            <person name="Ivanova N."/>
            <person name="Mikhailova N."/>
            <person name="Shelobolina E.S."/>
            <person name="Picardal F."/>
            <person name="Roden E."/>
            <person name="Emerson D."/>
            <person name="Woyke T."/>
        </authorList>
    </citation>
    <scope>NUCLEOTIDE SEQUENCE [LARGE SCALE GENOMIC DNA]</scope>
    <source>
        <strain evidence="1 2">ES-2</strain>
    </source>
</reference>